<dbReference type="RefSeq" id="XP_060331980.1">
    <property type="nucleotide sequence ID" value="XM_060481554.1"/>
</dbReference>
<dbReference type="EMBL" id="JAUEPS010000014">
    <property type="protein sequence ID" value="KAK0459783.1"/>
    <property type="molecule type" value="Genomic_DNA"/>
</dbReference>
<reference evidence="1" key="1">
    <citation type="submission" date="2023-06" db="EMBL/GenBank/DDBJ databases">
        <authorList>
            <consortium name="Lawrence Berkeley National Laboratory"/>
            <person name="Ahrendt S."/>
            <person name="Sahu N."/>
            <person name="Indic B."/>
            <person name="Wong-Bajracharya J."/>
            <person name="Merenyi Z."/>
            <person name="Ke H.-M."/>
            <person name="Monk M."/>
            <person name="Kocsube S."/>
            <person name="Drula E."/>
            <person name="Lipzen A."/>
            <person name="Balint B."/>
            <person name="Henrissat B."/>
            <person name="Andreopoulos B."/>
            <person name="Martin F.M."/>
            <person name="Harder C.B."/>
            <person name="Rigling D."/>
            <person name="Ford K.L."/>
            <person name="Foster G.D."/>
            <person name="Pangilinan J."/>
            <person name="Papanicolaou A."/>
            <person name="Barry K."/>
            <person name="LaButti K."/>
            <person name="Viragh M."/>
            <person name="Koriabine M."/>
            <person name="Yan M."/>
            <person name="Riley R."/>
            <person name="Champramary S."/>
            <person name="Plett K.L."/>
            <person name="Tsai I.J."/>
            <person name="Slot J."/>
            <person name="Sipos G."/>
            <person name="Plett J."/>
            <person name="Nagy L.G."/>
            <person name="Grigoriev I.V."/>
        </authorList>
    </citation>
    <scope>NUCLEOTIDE SEQUENCE</scope>
    <source>
        <strain evidence="1">CCBAS 213</strain>
    </source>
</reference>
<proteinExistence type="predicted"/>
<evidence type="ECO:0000313" key="1">
    <source>
        <dbReference type="EMBL" id="KAK0459783.1"/>
    </source>
</evidence>
<gene>
    <name evidence="1" type="ORF">EV420DRAFT_289648</name>
</gene>
<dbReference type="PROSITE" id="PS00018">
    <property type="entry name" value="EF_HAND_1"/>
    <property type="match status" value="1"/>
</dbReference>
<comment type="caution">
    <text evidence="1">The sequence shown here is derived from an EMBL/GenBank/DDBJ whole genome shotgun (WGS) entry which is preliminary data.</text>
</comment>
<protein>
    <submittedName>
        <fullName evidence="1">Uncharacterized protein</fullName>
    </submittedName>
</protein>
<dbReference type="Proteomes" id="UP001175211">
    <property type="component" value="Unassembled WGS sequence"/>
</dbReference>
<dbReference type="InterPro" id="IPR018247">
    <property type="entry name" value="EF_Hand_1_Ca_BS"/>
</dbReference>
<dbReference type="AlphaFoldDB" id="A0AA39N712"/>
<dbReference type="GeneID" id="85365102"/>
<accession>A0AA39N712</accession>
<name>A0AA39N712_ARMTA</name>
<organism evidence="1 2">
    <name type="scientific">Armillaria tabescens</name>
    <name type="common">Ringless honey mushroom</name>
    <name type="synonym">Agaricus tabescens</name>
    <dbReference type="NCBI Taxonomy" id="1929756"/>
    <lineage>
        <taxon>Eukaryota</taxon>
        <taxon>Fungi</taxon>
        <taxon>Dikarya</taxon>
        <taxon>Basidiomycota</taxon>
        <taxon>Agaricomycotina</taxon>
        <taxon>Agaricomycetes</taxon>
        <taxon>Agaricomycetidae</taxon>
        <taxon>Agaricales</taxon>
        <taxon>Marasmiineae</taxon>
        <taxon>Physalacriaceae</taxon>
        <taxon>Desarmillaria</taxon>
    </lineage>
</organism>
<sequence>MFKEGIRSANCGRRVNFPHKAKKNTYKLQQAFQLFTSSFKLIPLEMPHRSSKQTSLKAVPRHIPAYDEVLQQNFASTLRLPTYRFSHAKRYHPYRRHPRFIFETESADLPIPPTPVILPQAYGVVPLHYDLDDDDYIGEDELDEEFELVGEEEQLGQQGQGQDQGDRLANEKPVAILTRIVRQYQNVLIMFLLWILSVV</sequence>
<keyword evidence="2" id="KW-1185">Reference proteome</keyword>
<evidence type="ECO:0000313" key="2">
    <source>
        <dbReference type="Proteomes" id="UP001175211"/>
    </source>
</evidence>